<reference evidence="1 2" key="1">
    <citation type="journal article" date="2020" name="Genome Biol. Evol.">
        <title>Comparative genomics of Sclerotiniaceae.</title>
        <authorList>
            <person name="Valero Jimenez C.A."/>
            <person name="Steentjes M."/>
            <person name="Scholten O.E."/>
            <person name="Van Kan J.A.L."/>
        </authorList>
    </citation>
    <scope>NUCLEOTIDE SEQUENCE [LARGE SCALE GENOMIC DNA]</scope>
    <source>
        <strain evidence="1 2">B1</strain>
    </source>
</reference>
<proteinExistence type="predicted"/>
<evidence type="ECO:0000313" key="2">
    <source>
        <dbReference type="Proteomes" id="UP000783213"/>
    </source>
</evidence>
<sequence>MIRALAVLAERLGRCSGSVVESNYNEWVIRQDLKRQIAEKGSGIQELRRLDRRSHGAMVKLMLIDAEIMDFILEMEEGKEEVERLRAFVAQRMKFAERQLEGQNLSPQTISGFIDSWGLMG</sequence>
<dbReference type="RefSeq" id="XP_038811711.1">
    <property type="nucleotide sequence ID" value="XM_038952175.1"/>
</dbReference>
<keyword evidence="2" id="KW-1185">Reference proteome</keyword>
<dbReference type="GeneID" id="62231329"/>
<name>A0ABQ7IS17_9HELO</name>
<gene>
    <name evidence="1" type="ORF">EAE98_004555</name>
</gene>
<dbReference type="Proteomes" id="UP000783213">
    <property type="component" value="Unassembled WGS sequence"/>
</dbReference>
<protein>
    <submittedName>
        <fullName evidence="1">Uncharacterized protein</fullName>
    </submittedName>
</protein>
<comment type="caution">
    <text evidence="1">The sequence shown here is derived from an EMBL/GenBank/DDBJ whole genome shotgun (WGS) entry which is preliminary data.</text>
</comment>
<organism evidence="1 2">
    <name type="scientific">Botrytis deweyae</name>
    <dbReference type="NCBI Taxonomy" id="2478750"/>
    <lineage>
        <taxon>Eukaryota</taxon>
        <taxon>Fungi</taxon>
        <taxon>Dikarya</taxon>
        <taxon>Ascomycota</taxon>
        <taxon>Pezizomycotina</taxon>
        <taxon>Leotiomycetes</taxon>
        <taxon>Helotiales</taxon>
        <taxon>Sclerotiniaceae</taxon>
        <taxon>Botrytis</taxon>
    </lineage>
</organism>
<evidence type="ECO:0000313" key="1">
    <source>
        <dbReference type="EMBL" id="KAF7931819.1"/>
    </source>
</evidence>
<dbReference type="EMBL" id="RCSX01000008">
    <property type="protein sequence ID" value="KAF7931819.1"/>
    <property type="molecule type" value="Genomic_DNA"/>
</dbReference>
<accession>A0ABQ7IS17</accession>